<keyword evidence="3 6" id="KW-1133">Transmembrane helix</keyword>
<proteinExistence type="predicted"/>
<keyword evidence="8" id="KW-1185">Reference proteome</keyword>
<dbReference type="Proteomes" id="UP000800200">
    <property type="component" value="Unassembled WGS sequence"/>
</dbReference>
<gene>
    <name evidence="7" type="ORF">K469DRAFT_752969</name>
</gene>
<keyword evidence="4 6" id="KW-0472">Membrane</keyword>
<dbReference type="GO" id="GO:0016020">
    <property type="term" value="C:membrane"/>
    <property type="evidence" value="ECO:0007669"/>
    <property type="project" value="UniProtKB-SubCell"/>
</dbReference>
<dbReference type="Gene3D" id="1.50.10.150">
    <property type="entry name" value="Voltage-dependent anion channel"/>
    <property type="match status" value="1"/>
</dbReference>
<evidence type="ECO:0000256" key="2">
    <source>
        <dbReference type="ARBA" id="ARBA00022692"/>
    </source>
</evidence>
<feature type="transmembrane region" description="Helical" evidence="6">
    <location>
        <begin position="77"/>
        <end position="98"/>
    </location>
</feature>
<dbReference type="InterPro" id="IPR004695">
    <property type="entry name" value="SLAC1/Mae1/Ssu1/TehA"/>
</dbReference>
<organism evidence="7 8">
    <name type="scientific">Zopfia rhizophila CBS 207.26</name>
    <dbReference type="NCBI Taxonomy" id="1314779"/>
    <lineage>
        <taxon>Eukaryota</taxon>
        <taxon>Fungi</taxon>
        <taxon>Dikarya</taxon>
        <taxon>Ascomycota</taxon>
        <taxon>Pezizomycotina</taxon>
        <taxon>Dothideomycetes</taxon>
        <taxon>Dothideomycetes incertae sedis</taxon>
        <taxon>Zopfiaceae</taxon>
        <taxon>Zopfia</taxon>
    </lineage>
</organism>
<evidence type="ECO:0000256" key="4">
    <source>
        <dbReference type="ARBA" id="ARBA00023136"/>
    </source>
</evidence>
<dbReference type="Pfam" id="PF03595">
    <property type="entry name" value="SLAC1"/>
    <property type="match status" value="1"/>
</dbReference>
<comment type="subcellular location">
    <subcellularLocation>
        <location evidence="1">Membrane</location>
        <topology evidence="1">Multi-pass membrane protein</topology>
    </subcellularLocation>
</comment>
<dbReference type="PANTHER" id="PTHR31162">
    <property type="entry name" value="MALIC ACID TRANSPORT PROTEIN-RELATED"/>
    <property type="match status" value="1"/>
</dbReference>
<protein>
    <submittedName>
        <fullName evidence="7">Uncharacterized protein</fullName>
    </submittedName>
</protein>
<dbReference type="InterPro" id="IPR038665">
    <property type="entry name" value="Voltage-dep_anion_channel_sf"/>
</dbReference>
<sequence length="128" mass="14244">MATIRHGMSIIKRQHGRAKDKREKDEEEQPPSTASFRGPIALVTQPWFAVTMSTSTLGVVAQTIIRFTSPQTSGNIFLILDIILFILFTRLIVTHIILVPQKLAASLHHPVEGLAAHSESRYRVQACS</sequence>
<keyword evidence="2 6" id="KW-0812">Transmembrane</keyword>
<evidence type="ECO:0000313" key="7">
    <source>
        <dbReference type="EMBL" id="KAF2181126.1"/>
    </source>
</evidence>
<dbReference type="InterPro" id="IPR030185">
    <property type="entry name" value="Mae1"/>
</dbReference>
<evidence type="ECO:0000256" key="6">
    <source>
        <dbReference type="SAM" id="Phobius"/>
    </source>
</evidence>
<dbReference type="AlphaFoldDB" id="A0A6A6DTY1"/>
<feature type="region of interest" description="Disordered" evidence="5">
    <location>
        <begin position="1"/>
        <end position="37"/>
    </location>
</feature>
<evidence type="ECO:0000256" key="1">
    <source>
        <dbReference type="ARBA" id="ARBA00004141"/>
    </source>
</evidence>
<evidence type="ECO:0000256" key="3">
    <source>
        <dbReference type="ARBA" id="ARBA00022989"/>
    </source>
</evidence>
<evidence type="ECO:0000256" key="5">
    <source>
        <dbReference type="SAM" id="MobiDB-lite"/>
    </source>
</evidence>
<dbReference type="GO" id="GO:0015140">
    <property type="term" value="F:malate transmembrane transporter activity"/>
    <property type="evidence" value="ECO:0007669"/>
    <property type="project" value="InterPro"/>
</dbReference>
<reference evidence="7" key="1">
    <citation type="journal article" date="2020" name="Stud. Mycol.">
        <title>101 Dothideomycetes genomes: a test case for predicting lifestyles and emergence of pathogens.</title>
        <authorList>
            <person name="Haridas S."/>
            <person name="Albert R."/>
            <person name="Binder M."/>
            <person name="Bloem J."/>
            <person name="Labutti K."/>
            <person name="Salamov A."/>
            <person name="Andreopoulos B."/>
            <person name="Baker S."/>
            <person name="Barry K."/>
            <person name="Bills G."/>
            <person name="Bluhm B."/>
            <person name="Cannon C."/>
            <person name="Castanera R."/>
            <person name="Culley D."/>
            <person name="Daum C."/>
            <person name="Ezra D."/>
            <person name="Gonzalez J."/>
            <person name="Henrissat B."/>
            <person name="Kuo A."/>
            <person name="Liang C."/>
            <person name="Lipzen A."/>
            <person name="Lutzoni F."/>
            <person name="Magnuson J."/>
            <person name="Mondo S."/>
            <person name="Nolan M."/>
            <person name="Ohm R."/>
            <person name="Pangilinan J."/>
            <person name="Park H.-J."/>
            <person name="Ramirez L."/>
            <person name="Alfaro M."/>
            <person name="Sun H."/>
            <person name="Tritt A."/>
            <person name="Yoshinaga Y."/>
            <person name="Zwiers L.-H."/>
            <person name="Turgeon B."/>
            <person name="Goodwin S."/>
            <person name="Spatafora J."/>
            <person name="Crous P."/>
            <person name="Grigoriev I."/>
        </authorList>
    </citation>
    <scope>NUCLEOTIDE SEQUENCE</scope>
    <source>
        <strain evidence="7">CBS 207.26</strain>
    </source>
</reference>
<accession>A0A6A6DTY1</accession>
<dbReference type="PANTHER" id="PTHR31162:SF0">
    <property type="entry name" value="MALIC ACID TRANSPORT PROTEIN"/>
    <property type="match status" value="1"/>
</dbReference>
<name>A0A6A6DTY1_9PEZI</name>
<dbReference type="EMBL" id="ML994654">
    <property type="protein sequence ID" value="KAF2181126.1"/>
    <property type="molecule type" value="Genomic_DNA"/>
</dbReference>
<evidence type="ECO:0000313" key="8">
    <source>
        <dbReference type="Proteomes" id="UP000800200"/>
    </source>
</evidence>